<proteinExistence type="predicted"/>
<dbReference type="InterPro" id="IPR036390">
    <property type="entry name" value="WH_DNA-bd_sf"/>
</dbReference>
<dbReference type="InterPro" id="IPR039422">
    <property type="entry name" value="MarR/SlyA-like"/>
</dbReference>
<dbReference type="SMART" id="SM00347">
    <property type="entry name" value="HTH_MARR"/>
    <property type="match status" value="1"/>
</dbReference>
<keyword evidence="3" id="KW-1185">Reference proteome</keyword>
<dbReference type="RefSeq" id="WP_147293350.1">
    <property type="nucleotide sequence ID" value="NZ_QRBE01000011.1"/>
</dbReference>
<dbReference type="PANTHER" id="PTHR33164:SF103">
    <property type="entry name" value="REGULATORY PROTEIN MARR"/>
    <property type="match status" value="1"/>
</dbReference>
<dbReference type="Proteomes" id="UP000254258">
    <property type="component" value="Unassembled WGS sequence"/>
</dbReference>
<feature type="domain" description="HTH marR-type" evidence="1">
    <location>
        <begin position="24"/>
        <end position="122"/>
    </location>
</feature>
<dbReference type="SUPFAM" id="SSF46785">
    <property type="entry name" value="Winged helix' DNA-binding domain"/>
    <property type="match status" value="1"/>
</dbReference>
<dbReference type="AlphaFoldDB" id="A0A370WU39"/>
<evidence type="ECO:0000313" key="2">
    <source>
        <dbReference type="EMBL" id="RDS79653.1"/>
    </source>
</evidence>
<evidence type="ECO:0000313" key="3">
    <source>
        <dbReference type="Proteomes" id="UP000254258"/>
    </source>
</evidence>
<dbReference type="PANTHER" id="PTHR33164">
    <property type="entry name" value="TRANSCRIPTIONAL REGULATOR, MARR FAMILY"/>
    <property type="match status" value="1"/>
</dbReference>
<reference evidence="2 3" key="1">
    <citation type="submission" date="2018-07" db="EMBL/GenBank/DDBJ databases">
        <title>Dyella monticola sp. nov. and Dyella psychrodurans sp. nov. isolated from monsoon evergreen broad-leaved forest soil of Dinghu Mountain, China.</title>
        <authorList>
            <person name="Gao Z."/>
            <person name="Qiu L."/>
        </authorList>
    </citation>
    <scope>NUCLEOTIDE SEQUENCE [LARGE SCALE GENOMIC DNA]</scope>
    <source>
        <strain evidence="2 3">4G-K06</strain>
    </source>
</reference>
<dbReference type="Pfam" id="PF12802">
    <property type="entry name" value="MarR_2"/>
    <property type="match status" value="1"/>
</dbReference>
<organism evidence="2 3">
    <name type="scientific">Dyella monticola</name>
    <dbReference type="NCBI Taxonomy" id="1927958"/>
    <lineage>
        <taxon>Bacteria</taxon>
        <taxon>Pseudomonadati</taxon>
        <taxon>Pseudomonadota</taxon>
        <taxon>Gammaproteobacteria</taxon>
        <taxon>Lysobacterales</taxon>
        <taxon>Rhodanobacteraceae</taxon>
        <taxon>Dyella</taxon>
    </lineage>
</organism>
<evidence type="ECO:0000259" key="1">
    <source>
        <dbReference type="SMART" id="SM00347"/>
    </source>
</evidence>
<dbReference type="EMBL" id="QRBE01000011">
    <property type="protein sequence ID" value="RDS79653.1"/>
    <property type="molecule type" value="Genomic_DNA"/>
</dbReference>
<dbReference type="Gene3D" id="1.10.10.10">
    <property type="entry name" value="Winged helix-like DNA-binding domain superfamily/Winged helix DNA-binding domain"/>
    <property type="match status" value="1"/>
</dbReference>
<dbReference type="OrthoDB" id="32523at2"/>
<dbReference type="InterPro" id="IPR036388">
    <property type="entry name" value="WH-like_DNA-bd_sf"/>
</dbReference>
<sequence length="140" mass="15500">MTPLENLGLSIKRLQDQHHRTLDTRLTALGVSLVQWHALREIARHPESSQLRLAELTFNSAQAFGALVTRMERASLVRRTPTVGRAFALSLTPKGERLLKEGRQVVLDVLADSFGGLSDNECLALQKLVAKALHHSKTSD</sequence>
<comment type="caution">
    <text evidence="2">The sequence shown here is derived from an EMBL/GenBank/DDBJ whole genome shotgun (WGS) entry which is preliminary data.</text>
</comment>
<accession>A0A370WU39</accession>
<protein>
    <submittedName>
        <fullName evidence="2">MarR family transcriptional regulator</fullName>
    </submittedName>
</protein>
<gene>
    <name evidence="2" type="ORF">DWU98_16425</name>
</gene>
<dbReference type="GO" id="GO:0003700">
    <property type="term" value="F:DNA-binding transcription factor activity"/>
    <property type="evidence" value="ECO:0007669"/>
    <property type="project" value="InterPro"/>
</dbReference>
<dbReference type="InterPro" id="IPR000835">
    <property type="entry name" value="HTH_MarR-typ"/>
</dbReference>
<name>A0A370WU39_9GAMM</name>
<dbReference type="GO" id="GO:0006950">
    <property type="term" value="P:response to stress"/>
    <property type="evidence" value="ECO:0007669"/>
    <property type="project" value="TreeGrafter"/>
</dbReference>